<dbReference type="PANTHER" id="PTHR47706">
    <property type="entry name" value="NMRA-LIKE FAMILY PROTEIN"/>
    <property type="match status" value="1"/>
</dbReference>
<keyword evidence="1" id="KW-0521">NADP</keyword>
<dbReference type="SUPFAM" id="SSF51735">
    <property type="entry name" value="NAD(P)-binding Rossmann-fold domains"/>
    <property type="match status" value="1"/>
</dbReference>
<protein>
    <submittedName>
        <fullName evidence="4">NAD(P)-binding protein</fullName>
    </submittedName>
</protein>
<evidence type="ECO:0000256" key="2">
    <source>
        <dbReference type="ARBA" id="ARBA00023002"/>
    </source>
</evidence>
<evidence type="ECO:0000313" key="4">
    <source>
        <dbReference type="EMBL" id="KIY68783.1"/>
    </source>
</evidence>
<evidence type="ECO:0000313" key="5">
    <source>
        <dbReference type="Proteomes" id="UP000054007"/>
    </source>
</evidence>
<proteinExistence type="predicted"/>
<evidence type="ECO:0000259" key="3">
    <source>
        <dbReference type="Pfam" id="PF05368"/>
    </source>
</evidence>
<dbReference type="PANTHER" id="PTHR47706:SF9">
    <property type="entry name" value="NMRA-LIKE DOMAIN-CONTAINING PROTEIN-RELATED"/>
    <property type="match status" value="1"/>
</dbReference>
<name>A0A0D7BE89_9AGAR</name>
<dbReference type="Gene3D" id="3.90.25.10">
    <property type="entry name" value="UDP-galactose 4-epimerase, domain 1"/>
    <property type="match status" value="1"/>
</dbReference>
<dbReference type="Pfam" id="PF05368">
    <property type="entry name" value="NmrA"/>
    <property type="match status" value="1"/>
</dbReference>
<dbReference type="InterPro" id="IPR008030">
    <property type="entry name" value="NmrA-like"/>
</dbReference>
<dbReference type="Proteomes" id="UP000054007">
    <property type="component" value="Unassembled WGS sequence"/>
</dbReference>
<sequence length="279" mass="30943">MPNKPVVFIAGASGNTGSAIARHLLLTSSFTVVAFVLADKLEEALQGVDILISTVIPLWVDQKPIILAASKVGVKRVIPSDFGPHSQPGVMGLHDLKLDVREYIKSLGLSYTFIEVGWWMQLAFPCSHKVEESWAFPKSFYGPMGARNMYVSLDSIGALVGRVIEDERTLNHTVAVFDVEYTHAEIVKIAEEVSGEDFSDYPMLTGEVLQDRIANTSSLARTLAEYWYSLYVREDNTIEKAKADGVLIARELYDSIPIADIKKEAYNFYTVPMSFDVPS</sequence>
<keyword evidence="2" id="KW-0560">Oxidoreductase</keyword>
<gene>
    <name evidence="4" type="ORF">CYLTODRAFT_436471</name>
</gene>
<dbReference type="InterPro" id="IPR036291">
    <property type="entry name" value="NAD(P)-bd_dom_sf"/>
</dbReference>
<dbReference type="Gene3D" id="3.40.50.720">
    <property type="entry name" value="NAD(P)-binding Rossmann-like Domain"/>
    <property type="match status" value="1"/>
</dbReference>
<accession>A0A0D7BE89</accession>
<dbReference type="OrthoDB" id="9974981at2759"/>
<evidence type="ECO:0000256" key="1">
    <source>
        <dbReference type="ARBA" id="ARBA00022857"/>
    </source>
</evidence>
<keyword evidence="5" id="KW-1185">Reference proteome</keyword>
<dbReference type="AlphaFoldDB" id="A0A0D7BE89"/>
<reference evidence="4 5" key="1">
    <citation type="journal article" date="2015" name="Fungal Genet. Biol.">
        <title>Evolution of novel wood decay mechanisms in Agaricales revealed by the genome sequences of Fistulina hepatica and Cylindrobasidium torrendii.</title>
        <authorList>
            <person name="Floudas D."/>
            <person name="Held B.W."/>
            <person name="Riley R."/>
            <person name="Nagy L.G."/>
            <person name="Koehler G."/>
            <person name="Ransdell A.S."/>
            <person name="Younus H."/>
            <person name="Chow J."/>
            <person name="Chiniquy J."/>
            <person name="Lipzen A."/>
            <person name="Tritt A."/>
            <person name="Sun H."/>
            <person name="Haridas S."/>
            <person name="LaButti K."/>
            <person name="Ohm R.A."/>
            <person name="Kues U."/>
            <person name="Blanchette R.A."/>
            <person name="Grigoriev I.V."/>
            <person name="Minto R.E."/>
            <person name="Hibbett D.S."/>
        </authorList>
    </citation>
    <scope>NUCLEOTIDE SEQUENCE [LARGE SCALE GENOMIC DNA]</scope>
    <source>
        <strain evidence="4 5">FP15055 ss-10</strain>
    </source>
</reference>
<feature type="domain" description="NmrA-like" evidence="3">
    <location>
        <begin position="40"/>
        <end position="213"/>
    </location>
</feature>
<organism evidence="4 5">
    <name type="scientific">Cylindrobasidium torrendii FP15055 ss-10</name>
    <dbReference type="NCBI Taxonomy" id="1314674"/>
    <lineage>
        <taxon>Eukaryota</taxon>
        <taxon>Fungi</taxon>
        <taxon>Dikarya</taxon>
        <taxon>Basidiomycota</taxon>
        <taxon>Agaricomycotina</taxon>
        <taxon>Agaricomycetes</taxon>
        <taxon>Agaricomycetidae</taxon>
        <taxon>Agaricales</taxon>
        <taxon>Marasmiineae</taxon>
        <taxon>Physalacriaceae</taxon>
        <taxon>Cylindrobasidium</taxon>
    </lineage>
</organism>
<dbReference type="InterPro" id="IPR051609">
    <property type="entry name" value="NmrA/Isoflavone_reductase-like"/>
</dbReference>
<dbReference type="STRING" id="1314674.A0A0D7BE89"/>
<dbReference type="GO" id="GO:0016491">
    <property type="term" value="F:oxidoreductase activity"/>
    <property type="evidence" value="ECO:0007669"/>
    <property type="project" value="UniProtKB-KW"/>
</dbReference>
<dbReference type="EMBL" id="KN880496">
    <property type="protein sequence ID" value="KIY68783.1"/>
    <property type="molecule type" value="Genomic_DNA"/>
</dbReference>